<reference evidence="10" key="1">
    <citation type="journal article" date="2020" name="Stud. Mycol.">
        <title>101 Dothideomycetes genomes: a test case for predicting lifestyles and emergence of pathogens.</title>
        <authorList>
            <person name="Haridas S."/>
            <person name="Albert R."/>
            <person name="Binder M."/>
            <person name="Bloem J."/>
            <person name="Labutti K."/>
            <person name="Salamov A."/>
            <person name="Andreopoulos B."/>
            <person name="Baker S."/>
            <person name="Barry K."/>
            <person name="Bills G."/>
            <person name="Bluhm B."/>
            <person name="Cannon C."/>
            <person name="Castanera R."/>
            <person name="Culley D."/>
            <person name="Daum C."/>
            <person name="Ezra D."/>
            <person name="Gonzalez J."/>
            <person name="Henrissat B."/>
            <person name="Kuo A."/>
            <person name="Liang C."/>
            <person name="Lipzen A."/>
            <person name="Lutzoni F."/>
            <person name="Magnuson J."/>
            <person name="Mondo S."/>
            <person name="Nolan M."/>
            <person name="Ohm R."/>
            <person name="Pangilinan J."/>
            <person name="Park H.-J."/>
            <person name="Ramirez L."/>
            <person name="Alfaro M."/>
            <person name="Sun H."/>
            <person name="Tritt A."/>
            <person name="Yoshinaga Y."/>
            <person name="Zwiers L.-H."/>
            <person name="Turgeon B."/>
            <person name="Goodwin S."/>
            <person name="Spatafora J."/>
            <person name="Crous P."/>
            <person name="Grigoriev I."/>
        </authorList>
    </citation>
    <scope>NUCLEOTIDE SEQUENCE</scope>
    <source>
        <strain evidence="10">CBS 473.64</strain>
    </source>
</reference>
<feature type="compositionally biased region" description="Basic and acidic residues" evidence="8">
    <location>
        <begin position="201"/>
        <end position="241"/>
    </location>
</feature>
<keyword evidence="5" id="KW-0804">Transcription</keyword>
<keyword evidence="3" id="KW-0507">mRNA processing</keyword>
<feature type="domain" description="Pinin/SDK/MemA protein" evidence="9">
    <location>
        <begin position="76"/>
        <end position="190"/>
    </location>
</feature>
<feature type="compositionally biased region" description="Basic and acidic residues" evidence="8">
    <location>
        <begin position="35"/>
        <end position="58"/>
    </location>
</feature>
<dbReference type="InterPro" id="IPR006786">
    <property type="entry name" value="Pinin_SDK_MemA"/>
</dbReference>
<feature type="region of interest" description="Disordered" evidence="8">
    <location>
        <begin position="1"/>
        <end position="141"/>
    </location>
</feature>
<dbReference type="AlphaFoldDB" id="A0A6A6RH98"/>
<feature type="region of interest" description="Disordered" evidence="8">
    <location>
        <begin position="201"/>
        <end position="321"/>
    </location>
</feature>
<dbReference type="Proteomes" id="UP000799753">
    <property type="component" value="Unassembled WGS sequence"/>
</dbReference>
<dbReference type="GO" id="GO:0006397">
    <property type="term" value="P:mRNA processing"/>
    <property type="evidence" value="ECO:0007669"/>
    <property type="project" value="UniProtKB-KW"/>
</dbReference>
<keyword evidence="11" id="KW-1185">Reference proteome</keyword>
<protein>
    <recommendedName>
        <fullName evidence="9">Pinin/SDK/MemA protein domain-containing protein</fullName>
    </recommendedName>
</protein>
<dbReference type="GO" id="GO:0008380">
    <property type="term" value="P:RNA splicing"/>
    <property type="evidence" value="ECO:0007669"/>
    <property type="project" value="UniProtKB-KW"/>
</dbReference>
<keyword evidence="6" id="KW-0508">mRNA splicing</keyword>
<sequence>MDASIASAVVLPDPESPPRPASSPSGTKRRQSSVSDHDDDAKRARLDGDSVPSDRRESTSTSTSHAPVPVPVPKGRERGRERRLFGAVLGALSQNSATAGQRRRTEIEKRQQAQRKLDDEESEQRKSERLARRKAQRWREQKNFEKASMHLRHDNLLAMAHFLRTTSEPQLLYKPWETTPGQDDRIRDQIADAQDTIRRELEGYERQQEVAERERSLREGLPDRNAKSYISGKEHNAETRMKAFTANDSPTDGRVPPANPEQQDDPADPRTNEAANEGPSTRNDQHSEVTGHEPVPDDTNKEAMDEIGEEVVEAGEDMVIY</sequence>
<evidence type="ECO:0000256" key="1">
    <source>
        <dbReference type="ARBA" id="ARBA00004123"/>
    </source>
</evidence>
<dbReference type="OrthoDB" id="330772at2759"/>
<gene>
    <name evidence="10" type="ORF">P280DRAFT_463208</name>
</gene>
<dbReference type="Pfam" id="PF04696">
    <property type="entry name" value="Pinin_SDK_memA"/>
    <property type="match status" value="1"/>
</dbReference>
<proteinExistence type="inferred from homology"/>
<dbReference type="GO" id="GO:0071013">
    <property type="term" value="C:catalytic step 2 spliceosome"/>
    <property type="evidence" value="ECO:0007669"/>
    <property type="project" value="TreeGrafter"/>
</dbReference>
<keyword evidence="7" id="KW-0539">Nucleus</keyword>
<evidence type="ECO:0000256" key="3">
    <source>
        <dbReference type="ARBA" id="ARBA00022664"/>
    </source>
</evidence>
<comment type="subcellular location">
    <subcellularLocation>
        <location evidence="1">Nucleus</location>
    </subcellularLocation>
</comment>
<feature type="compositionally biased region" description="Basic and acidic residues" evidence="8">
    <location>
        <begin position="74"/>
        <end position="84"/>
    </location>
</feature>
<evidence type="ECO:0000256" key="6">
    <source>
        <dbReference type="ARBA" id="ARBA00023187"/>
    </source>
</evidence>
<feature type="compositionally biased region" description="Basic and acidic residues" evidence="8">
    <location>
        <begin position="103"/>
        <end position="130"/>
    </location>
</feature>
<dbReference type="InterPro" id="IPR039853">
    <property type="entry name" value="Pinin"/>
</dbReference>
<evidence type="ECO:0000313" key="10">
    <source>
        <dbReference type="EMBL" id="KAF2634600.1"/>
    </source>
</evidence>
<dbReference type="EMBL" id="MU006817">
    <property type="protein sequence ID" value="KAF2634600.1"/>
    <property type="molecule type" value="Genomic_DNA"/>
</dbReference>
<evidence type="ECO:0000256" key="2">
    <source>
        <dbReference type="ARBA" id="ARBA00010386"/>
    </source>
</evidence>
<evidence type="ECO:0000256" key="4">
    <source>
        <dbReference type="ARBA" id="ARBA00023015"/>
    </source>
</evidence>
<accession>A0A6A6RH98</accession>
<evidence type="ECO:0000313" key="11">
    <source>
        <dbReference type="Proteomes" id="UP000799753"/>
    </source>
</evidence>
<evidence type="ECO:0000256" key="8">
    <source>
        <dbReference type="SAM" id="MobiDB-lite"/>
    </source>
</evidence>
<dbReference type="PANTHER" id="PTHR12707:SF0">
    <property type="entry name" value="PININ"/>
    <property type="match status" value="1"/>
</dbReference>
<evidence type="ECO:0000256" key="7">
    <source>
        <dbReference type="ARBA" id="ARBA00023242"/>
    </source>
</evidence>
<keyword evidence="4" id="KW-0805">Transcription regulation</keyword>
<evidence type="ECO:0000259" key="9">
    <source>
        <dbReference type="Pfam" id="PF04696"/>
    </source>
</evidence>
<organism evidence="10 11">
    <name type="scientific">Massarina eburnea CBS 473.64</name>
    <dbReference type="NCBI Taxonomy" id="1395130"/>
    <lineage>
        <taxon>Eukaryota</taxon>
        <taxon>Fungi</taxon>
        <taxon>Dikarya</taxon>
        <taxon>Ascomycota</taxon>
        <taxon>Pezizomycotina</taxon>
        <taxon>Dothideomycetes</taxon>
        <taxon>Pleosporomycetidae</taxon>
        <taxon>Pleosporales</taxon>
        <taxon>Massarineae</taxon>
        <taxon>Massarinaceae</taxon>
        <taxon>Massarina</taxon>
    </lineage>
</organism>
<feature type="compositionally biased region" description="Acidic residues" evidence="8">
    <location>
        <begin position="305"/>
        <end position="321"/>
    </location>
</feature>
<dbReference type="PANTHER" id="PTHR12707">
    <property type="entry name" value="PINN"/>
    <property type="match status" value="1"/>
</dbReference>
<name>A0A6A6RH98_9PLEO</name>
<comment type="similarity">
    <text evidence="2">Belongs to the pinin family.</text>
</comment>
<feature type="compositionally biased region" description="Basic and acidic residues" evidence="8">
    <location>
        <begin position="283"/>
        <end position="304"/>
    </location>
</feature>
<evidence type="ECO:0000256" key="5">
    <source>
        <dbReference type="ARBA" id="ARBA00023163"/>
    </source>
</evidence>